<name>A0ABW5YEH6_9SPHI</name>
<keyword evidence="1" id="KW-0418">Kinase</keyword>
<dbReference type="EMBL" id="JBHUPD010000003">
    <property type="protein sequence ID" value="MFD2873763.1"/>
    <property type="molecule type" value="Genomic_DNA"/>
</dbReference>
<keyword evidence="2" id="KW-1185">Reference proteome</keyword>
<evidence type="ECO:0000313" key="1">
    <source>
        <dbReference type="EMBL" id="MFD2873763.1"/>
    </source>
</evidence>
<comment type="caution">
    <text evidence="1">The sequence shown here is derived from an EMBL/GenBank/DDBJ whole genome shotgun (WGS) entry which is preliminary data.</text>
</comment>
<dbReference type="RefSeq" id="WP_377187134.1">
    <property type="nucleotide sequence ID" value="NZ_JBHUPD010000003.1"/>
</dbReference>
<dbReference type="InterPro" id="IPR014867">
    <property type="entry name" value="Spore_coat_CotH_CotH2/3/7"/>
</dbReference>
<proteinExistence type="predicted"/>
<dbReference type="GO" id="GO:0016301">
    <property type="term" value="F:kinase activity"/>
    <property type="evidence" value="ECO:0007669"/>
    <property type="project" value="UniProtKB-KW"/>
</dbReference>
<dbReference type="Proteomes" id="UP001597557">
    <property type="component" value="Unassembled WGS sequence"/>
</dbReference>
<gene>
    <name evidence="1" type="ORF">ACFS5N_14860</name>
</gene>
<dbReference type="PANTHER" id="PTHR40050">
    <property type="entry name" value="INNER SPORE COAT PROTEIN H"/>
    <property type="match status" value="1"/>
</dbReference>
<sequence>MTTLFSCKKNNATPGDGKTAATTADIISAKIEVKNNTGKITADVDCTIAGDSIVAVIPEMLGSKKLALTFATKTAGTVVTVADTVQKSGVTITDYSKIVPYAATSSSGDTKLYKVIIRTFTGLPIFYINTSTGNDVTSKDTYITGNLLIDANNGYKQDVTNMSMQIKGHGNSTWTLYPKKPYKIKLDKKQSMLGMGSAKDWILVANYNDKTLMRNKIAMELARRIKSDFAPESRFVEVLLNGKYWGNYLLTSDVEINANRVNISEMTPDDVAPNITGGFLVEEDYKLDAPVNWKSTQGVPFTVKDPNVLTNNQIAYIKNYMQATEDALYAGNWTDPNLGYAKYIDADSFMRWYAVNETVKNQDSWDFSSIFYYKDKNGKLGMGPVWDFDISAGNCDYSVSKDPTGWYTRYGKWMIRLALDPAWNFKWRAMWKSMRIKEVQQMFTDIDNTATYLKLSQEQNFKRWPILNTYVYPNAVVLGSYDKEVAYMKDFITQRVAWMDANIGSY</sequence>
<protein>
    <submittedName>
        <fullName evidence="1">CotH kinase family protein</fullName>
    </submittedName>
</protein>
<accession>A0ABW5YEH6</accession>
<evidence type="ECO:0000313" key="2">
    <source>
        <dbReference type="Proteomes" id="UP001597557"/>
    </source>
</evidence>
<dbReference type="PANTHER" id="PTHR40050:SF1">
    <property type="entry name" value="INNER SPORE COAT PROTEIN H"/>
    <property type="match status" value="1"/>
</dbReference>
<keyword evidence="1" id="KW-0808">Transferase</keyword>
<reference evidence="2" key="1">
    <citation type="journal article" date="2019" name="Int. J. Syst. Evol. Microbiol.">
        <title>The Global Catalogue of Microorganisms (GCM) 10K type strain sequencing project: providing services to taxonomists for standard genome sequencing and annotation.</title>
        <authorList>
            <consortium name="The Broad Institute Genomics Platform"/>
            <consortium name="The Broad Institute Genome Sequencing Center for Infectious Disease"/>
            <person name="Wu L."/>
            <person name="Ma J."/>
        </authorList>
    </citation>
    <scope>NUCLEOTIDE SEQUENCE [LARGE SCALE GENOMIC DNA]</scope>
    <source>
        <strain evidence="2">KCTC 22437</strain>
    </source>
</reference>
<dbReference type="Pfam" id="PF08757">
    <property type="entry name" value="CotH"/>
    <property type="match status" value="1"/>
</dbReference>
<organism evidence="1 2">
    <name type="scientific">Mucilaginibacter ximonensis</name>
    <dbReference type="NCBI Taxonomy" id="538021"/>
    <lineage>
        <taxon>Bacteria</taxon>
        <taxon>Pseudomonadati</taxon>
        <taxon>Bacteroidota</taxon>
        <taxon>Sphingobacteriia</taxon>
        <taxon>Sphingobacteriales</taxon>
        <taxon>Sphingobacteriaceae</taxon>
        <taxon>Mucilaginibacter</taxon>
    </lineage>
</organism>